<proteinExistence type="predicted"/>
<name>K0KCT5_WICCF</name>
<dbReference type="EMBL" id="CAIF01000057">
    <property type="protein sequence ID" value="CCH42905.1"/>
    <property type="molecule type" value="Genomic_DNA"/>
</dbReference>
<comment type="caution">
    <text evidence="1">The sequence shown here is derived from an EMBL/GenBank/DDBJ whole genome shotgun (WGS) entry which is preliminary data.</text>
</comment>
<accession>K0KCT5</accession>
<evidence type="ECO:0000313" key="2">
    <source>
        <dbReference type="Proteomes" id="UP000009328"/>
    </source>
</evidence>
<dbReference type="HOGENOM" id="CLU_1714730_0_0_1"/>
<dbReference type="InParanoid" id="K0KCT5"/>
<reference evidence="1 2" key="1">
    <citation type="journal article" date="2012" name="Eukaryot. Cell">
        <title>Draft genome sequence of Wickerhamomyces ciferrii NRRL Y-1031 F-60-10.</title>
        <authorList>
            <person name="Schneider J."/>
            <person name="Andrea H."/>
            <person name="Blom J."/>
            <person name="Jaenicke S."/>
            <person name="Ruckert C."/>
            <person name="Schorsch C."/>
            <person name="Szczepanowski R."/>
            <person name="Farwick M."/>
            <person name="Goesmann A."/>
            <person name="Puhler A."/>
            <person name="Schaffer S."/>
            <person name="Tauch A."/>
            <person name="Kohler T."/>
            <person name="Brinkrolf K."/>
        </authorList>
    </citation>
    <scope>NUCLEOTIDE SEQUENCE [LARGE SCALE GENOMIC DNA]</scope>
    <source>
        <strain evidence="2">ATCC 14091 / BCRC 22168 / CBS 111 / JCM 3599 / NBRC 0793 / NRRL Y-1031 F-60-10</strain>
    </source>
</reference>
<keyword evidence="2" id="KW-1185">Reference proteome</keyword>
<dbReference type="AlphaFoldDB" id="K0KCT5"/>
<gene>
    <name evidence="1" type="ORF">BN7_2451</name>
</gene>
<evidence type="ECO:0000313" key="1">
    <source>
        <dbReference type="EMBL" id="CCH42905.1"/>
    </source>
</evidence>
<organism evidence="1 2">
    <name type="scientific">Wickerhamomyces ciferrii (strain ATCC 14091 / BCRC 22168 / CBS 111 / JCM 3599 / NBRC 0793 / NRRL Y-1031 F-60-10)</name>
    <name type="common">Yeast</name>
    <name type="synonym">Pichia ciferrii</name>
    <dbReference type="NCBI Taxonomy" id="1206466"/>
    <lineage>
        <taxon>Eukaryota</taxon>
        <taxon>Fungi</taxon>
        <taxon>Dikarya</taxon>
        <taxon>Ascomycota</taxon>
        <taxon>Saccharomycotina</taxon>
        <taxon>Saccharomycetes</taxon>
        <taxon>Phaffomycetales</taxon>
        <taxon>Wickerhamomycetaceae</taxon>
        <taxon>Wickerhamomyces</taxon>
    </lineage>
</organism>
<dbReference type="Proteomes" id="UP000009328">
    <property type="component" value="Unassembled WGS sequence"/>
</dbReference>
<sequence length="153" mass="18004">MSTLINNREELEKILKDSTLRISGMNAPTIYINVIDTDYDNSIEQNEYFEEIALESTQNKRRKKFYRALKDDIQDVEEIFDEIIYKSEDQQPYNHFEEVKMDPNLKGKMTILPFIVEVYDKKIYGCALTTSEKQVERMFTTRSGKTPTSGKCY</sequence>
<protein>
    <submittedName>
        <fullName evidence="1">Uncharacterized protein</fullName>
    </submittedName>
</protein>